<feature type="transmembrane region" description="Helical" evidence="2">
    <location>
        <begin position="297"/>
        <end position="322"/>
    </location>
</feature>
<feature type="region of interest" description="Disordered" evidence="1">
    <location>
        <begin position="1"/>
        <end position="25"/>
    </location>
</feature>
<name>A0A5A7U1J1_CUCMM</name>
<protein>
    <submittedName>
        <fullName evidence="3">Uncharacterized protein</fullName>
    </submittedName>
</protein>
<dbReference type="AlphaFoldDB" id="A0A5A7U1J1"/>
<gene>
    <name evidence="3" type="ORF">E6C27_scaffold498G001320</name>
</gene>
<accession>A0A5A7U1J1</accession>
<keyword evidence="2" id="KW-1133">Transmembrane helix</keyword>
<reference evidence="3 4" key="1">
    <citation type="submission" date="2019-08" db="EMBL/GenBank/DDBJ databases">
        <title>Draft genome sequences of two oriental melons (Cucumis melo L. var makuwa).</title>
        <authorList>
            <person name="Kwon S.-Y."/>
        </authorList>
    </citation>
    <scope>NUCLEOTIDE SEQUENCE [LARGE SCALE GENOMIC DNA]</scope>
    <source>
        <strain evidence="4">cv. SW 3</strain>
        <tissue evidence="3">Leaf</tissue>
    </source>
</reference>
<evidence type="ECO:0000313" key="4">
    <source>
        <dbReference type="Proteomes" id="UP000321393"/>
    </source>
</evidence>
<organism evidence="3 4">
    <name type="scientific">Cucumis melo var. makuwa</name>
    <name type="common">Oriental melon</name>
    <dbReference type="NCBI Taxonomy" id="1194695"/>
    <lineage>
        <taxon>Eukaryota</taxon>
        <taxon>Viridiplantae</taxon>
        <taxon>Streptophyta</taxon>
        <taxon>Embryophyta</taxon>
        <taxon>Tracheophyta</taxon>
        <taxon>Spermatophyta</taxon>
        <taxon>Magnoliopsida</taxon>
        <taxon>eudicotyledons</taxon>
        <taxon>Gunneridae</taxon>
        <taxon>Pentapetalae</taxon>
        <taxon>rosids</taxon>
        <taxon>fabids</taxon>
        <taxon>Cucurbitales</taxon>
        <taxon>Cucurbitaceae</taxon>
        <taxon>Benincaseae</taxon>
        <taxon>Cucumis</taxon>
    </lineage>
</organism>
<evidence type="ECO:0000256" key="1">
    <source>
        <dbReference type="SAM" id="MobiDB-lite"/>
    </source>
</evidence>
<evidence type="ECO:0000256" key="2">
    <source>
        <dbReference type="SAM" id="Phobius"/>
    </source>
</evidence>
<feature type="transmembrane region" description="Helical" evidence="2">
    <location>
        <begin position="266"/>
        <end position="285"/>
    </location>
</feature>
<sequence>MTNDQHQREMKTLKAKPFHEENNDDKLQSRVPSCIKRKLSVDINTEVGRIIIFIFIFAHVLQPRGSSSSSSHICCSRENHHLHFSYVFREDHHLHLFTCVAVERIIIFIFSHMLQSRESSFSSSNMCYSQECHHLYLLTCVAVEKIFIFNFIFSHGLQPRGPYSSLSSMRSREDHHLHLQSVAAERIFIFCHMLQPRGSSSSSSMCCSQEDHHLRLQCCRNGEDHLHLRLQHDTTERIILFIFNVAQQKRSSSSSSMWRSRNDRHLHLQCGAAETIIIFILNVIDHHLHLQCDAAEAIVIFNFNAVVIFNFNVVVIFIFNVAHHRRSSSSSSMWYS</sequence>
<keyword evidence="2" id="KW-0472">Membrane</keyword>
<dbReference type="EMBL" id="SSTE01013200">
    <property type="protein sequence ID" value="KAA0047505.1"/>
    <property type="molecule type" value="Genomic_DNA"/>
</dbReference>
<keyword evidence="2" id="KW-0812">Transmembrane</keyword>
<evidence type="ECO:0000313" key="3">
    <source>
        <dbReference type="EMBL" id="KAA0047505.1"/>
    </source>
</evidence>
<comment type="caution">
    <text evidence="3">The sequence shown here is derived from an EMBL/GenBank/DDBJ whole genome shotgun (WGS) entry which is preliminary data.</text>
</comment>
<dbReference type="Proteomes" id="UP000321393">
    <property type="component" value="Unassembled WGS sequence"/>
</dbReference>
<proteinExistence type="predicted"/>